<dbReference type="InterPro" id="IPR048520">
    <property type="entry name" value="LarA_C"/>
</dbReference>
<dbReference type="InterPro" id="IPR047926">
    <property type="entry name" value="Ni_dep_LarA"/>
</dbReference>
<dbReference type="Gene3D" id="3.40.50.11440">
    <property type="match status" value="1"/>
</dbReference>
<dbReference type="Pfam" id="PF21113">
    <property type="entry name" value="LarA_C"/>
    <property type="match status" value="1"/>
</dbReference>
<name>A0A380NM22_9FIRM</name>
<dbReference type="InterPro" id="IPR048068">
    <property type="entry name" value="LarA-like"/>
</dbReference>
<dbReference type="PANTHER" id="PTHR33171">
    <property type="entry name" value="LAR_N DOMAIN-CONTAINING PROTEIN"/>
    <property type="match status" value="1"/>
</dbReference>
<evidence type="ECO:0000313" key="4">
    <source>
        <dbReference type="Proteomes" id="UP000255367"/>
    </source>
</evidence>
<dbReference type="Proteomes" id="UP000255367">
    <property type="component" value="Unassembled WGS sequence"/>
</dbReference>
<evidence type="ECO:0000259" key="1">
    <source>
        <dbReference type="Pfam" id="PF09861"/>
    </source>
</evidence>
<dbReference type="EMBL" id="UHIO01000001">
    <property type="protein sequence ID" value="SUP44146.1"/>
    <property type="molecule type" value="Genomic_DNA"/>
</dbReference>
<organism evidence="3 4">
    <name type="scientific">Veillonella criceti</name>
    <dbReference type="NCBI Taxonomy" id="103891"/>
    <lineage>
        <taxon>Bacteria</taxon>
        <taxon>Bacillati</taxon>
        <taxon>Bacillota</taxon>
        <taxon>Negativicutes</taxon>
        <taxon>Veillonellales</taxon>
        <taxon>Veillonellaceae</taxon>
        <taxon>Veillonella</taxon>
    </lineage>
</organism>
<accession>A0A380NM22</accession>
<dbReference type="PANTHER" id="PTHR33171:SF17">
    <property type="entry name" value="LARA-LIKE N-TERMINAL DOMAIN-CONTAINING PROTEIN"/>
    <property type="match status" value="1"/>
</dbReference>
<protein>
    <submittedName>
        <fullName evidence="3">Domain of uncharacterized function (DUF2088)</fullName>
    </submittedName>
</protein>
<feature type="domain" description="Lactate racemase C-terminal" evidence="2">
    <location>
        <begin position="284"/>
        <end position="420"/>
    </location>
</feature>
<reference evidence="3 4" key="1">
    <citation type="submission" date="2018-06" db="EMBL/GenBank/DDBJ databases">
        <authorList>
            <consortium name="Pathogen Informatics"/>
            <person name="Doyle S."/>
        </authorList>
    </citation>
    <scope>NUCLEOTIDE SEQUENCE [LARGE SCALE GENOMIC DNA]</scope>
    <source>
        <strain evidence="3 4">NCTC12020</strain>
    </source>
</reference>
<dbReference type="OrthoDB" id="9770545at2"/>
<dbReference type="InterPro" id="IPR043166">
    <property type="entry name" value="LarA-like_C"/>
</dbReference>
<dbReference type="Pfam" id="PF09861">
    <property type="entry name" value="Lar_N"/>
    <property type="match status" value="1"/>
</dbReference>
<dbReference type="AlphaFoldDB" id="A0A380NM22"/>
<dbReference type="GO" id="GO:0050043">
    <property type="term" value="F:lactate racemase activity"/>
    <property type="evidence" value="ECO:0007669"/>
    <property type="project" value="InterPro"/>
</dbReference>
<dbReference type="Gene3D" id="3.90.226.30">
    <property type="match status" value="1"/>
</dbReference>
<evidence type="ECO:0000313" key="3">
    <source>
        <dbReference type="EMBL" id="SUP44146.1"/>
    </source>
</evidence>
<keyword evidence="4" id="KW-1185">Reference proteome</keyword>
<feature type="domain" description="LarA-like N-terminal" evidence="1">
    <location>
        <begin position="8"/>
        <end position="205"/>
    </location>
</feature>
<evidence type="ECO:0000259" key="2">
    <source>
        <dbReference type="Pfam" id="PF21113"/>
    </source>
</evidence>
<dbReference type="InterPro" id="IPR018657">
    <property type="entry name" value="LarA-like_N"/>
</dbReference>
<gene>
    <name evidence="3" type="ORF">NCTC12020_01527</name>
</gene>
<sequence>MKQFKLKYGRGYVEFDLPTQEVLNVVEGAEYPAIEDMGTALVESLNNPTGTAPLNEIVQPNESVCIVVSDITRAWIGYHTFLPTLLNYLNEAGVPDEKIFLLIAYGAHRLQTEAESRAEFGDEVVDRVRIEHSSGINSESKFRHLGETTHGVPIEVNELALDADRLILTGGIVYHLMAGFGGGRKAILPGISSYQTIQKNHCLCLLDNVGDGTNPDIVSGNISHNIMHDDQMEHGRAVEADFLINSVANTEGKVAKFVCGHWEDAWLEGTKLVEKIYGVEISALADCVIATAGGYPKDINLYQGVKTQVNAVGACKPGGVVIMLMELDDIAEPAEFIDWFETRDLREREIKLRNGFTVPGFISLHLGEDFQKYHHILVTKPENKPTCDRVGIDVVTSIDEALTHAAKLLGREDYTVNIMPLASNTVPMLKK</sequence>
<dbReference type="RefSeq" id="WP_115310650.1">
    <property type="nucleotide sequence ID" value="NZ_UHIO01000001.1"/>
</dbReference>
<dbReference type="NCBIfam" id="NF033504">
    <property type="entry name" value="Ni_dep_LarA"/>
    <property type="match status" value="1"/>
</dbReference>
<proteinExistence type="predicted"/>